<dbReference type="eggNOG" id="ENOG502QTPV">
    <property type="taxonomic scope" value="Eukaryota"/>
</dbReference>
<gene>
    <name evidence="3" type="ORF">DAPPUDRAFT_325654</name>
</gene>
<reference evidence="3 4" key="1">
    <citation type="journal article" date="2011" name="Science">
        <title>The ecoresponsive genome of Daphnia pulex.</title>
        <authorList>
            <person name="Colbourne J.K."/>
            <person name="Pfrender M.E."/>
            <person name="Gilbert D."/>
            <person name="Thomas W.K."/>
            <person name="Tucker A."/>
            <person name="Oakley T.H."/>
            <person name="Tokishita S."/>
            <person name="Aerts A."/>
            <person name="Arnold G.J."/>
            <person name="Basu M.K."/>
            <person name="Bauer D.J."/>
            <person name="Caceres C.E."/>
            <person name="Carmel L."/>
            <person name="Casola C."/>
            <person name="Choi J.H."/>
            <person name="Detter J.C."/>
            <person name="Dong Q."/>
            <person name="Dusheyko S."/>
            <person name="Eads B.D."/>
            <person name="Frohlich T."/>
            <person name="Geiler-Samerotte K.A."/>
            <person name="Gerlach D."/>
            <person name="Hatcher P."/>
            <person name="Jogdeo S."/>
            <person name="Krijgsveld J."/>
            <person name="Kriventseva E.V."/>
            <person name="Kultz D."/>
            <person name="Laforsch C."/>
            <person name="Lindquist E."/>
            <person name="Lopez J."/>
            <person name="Manak J.R."/>
            <person name="Muller J."/>
            <person name="Pangilinan J."/>
            <person name="Patwardhan R.P."/>
            <person name="Pitluck S."/>
            <person name="Pritham E.J."/>
            <person name="Rechtsteiner A."/>
            <person name="Rho M."/>
            <person name="Rogozin I.B."/>
            <person name="Sakarya O."/>
            <person name="Salamov A."/>
            <person name="Schaack S."/>
            <person name="Shapiro H."/>
            <person name="Shiga Y."/>
            <person name="Skalitzky C."/>
            <person name="Smith Z."/>
            <person name="Souvorov A."/>
            <person name="Sung W."/>
            <person name="Tang Z."/>
            <person name="Tsuchiya D."/>
            <person name="Tu H."/>
            <person name="Vos H."/>
            <person name="Wang M."/>
            <person name="Wolf Y.I."/>
            <person name="Yamagata H."/>
            <person name="Yamada T."/>
            <person name="Ye Y."/>
            <person name="Shaw J.R."/>
            <person name="Andrews J."/>
            <person name="Crease T.J."/>
            <person name="Tang H."/>
            <person name="Lucas S.M."/>
            <person name="Robertson H.M."/>
            <person name="Bork P."/>
            <person name="Koonin E.V."/>
            <person name="Zdobnov E.M."/>
            <person name="Grigoriev I.V."/>
            <person name="Lynch M."/>
            <person name="Boore J.L."/>
        </authorList>
    </citation>
    <scope>NUCLEOTIDE SEQUENCE [LARGE SCALE GENOMIC DNA]</scope>
</reference>
<dbReference type="InterPro" id="IPR058698">
    <property type="entry name" value="CUB_metazoa"/>
</dbReference>
<evidence type="ECO:0000256" key="1">
    <source>
        <dbReference type="SAM" id="SignalP"/>
    </source>
</evidence>
<accession>E9H5N2</accession>
<dbReference type="STRING" id="6669.E9H5N2"/>
<dbReference type="HOGENOM" id="CLU_022631_1_1_1"/>
<organism evidence="3 4">
    <name type="scientific">Daphnia pulex</name>
    <name type="common">Water flea</name>
    <dbReference type="NCBI Taxonomy" id="6669"/>
    <lineage>
        <taxon>Eukaryota</taxon>
        <taxon>Metazoa</taxon>
        <taxon>Ecdysozoa</taxon>
        <taxon>Arthropoda</taxon>
        <taxon>Crustacea</taxon>
        <taxon>Branchiopoda</taxon>
        <taxon>Diplostraca</taxon>
        <taxon>Cladocera</taxon>
        <taxon>Anomopoda</taxon>
        <taxon>Daphniidae</taxon>
        <taxon>Daphnia</taxon>
    </lineage>
</organism>
<dbReference type="EMBL" id="GL732594">
    <property type="protein sequence ID" value="EFX72898.1"/>
    <property type="molecule type" value="Genomic_DNA"/>
</dbReference>
<name>E9H5N2_DAPPU</name>
<dbReference type="Pfam" id="PF26080">
    <property type="entry name" value="CUB_animal"/>
    <property type="match status" value="1"/>
</dbReference>
<feature type="chain" id="PRO_5003237790" description="CUB domain-containing protein" evidence="1">
    <location>
        <begin position="22"/>
        <end position="549"/>
    </location>
</feature>
<keyword evidence="4" id="KW-1185">Reference proteome</keyword>
<sequence>MLKFTCLLIVVLMLQVSRACGGNNEEQQLAAARQQSDEYFANAFGYTSNPWDSAYYHPSAPEYFSSLQGRSPVIRSRIHPFNKYFVTRNDDEENIHAEGRLGGGLGANLINTGLFNNRFTPANTWRPFANLANRIPITVNPNFDNPLATFDACTAPSGDAGICAPGNICSLFGGRPSGSCILGKVCCINSISTCGGTVTLNNTYWQSPSTPVSVPSTCALTVRMDTKLVEQLAKPICQIRLDFVSFTTAPPVAGTCTDSFMVGGSTTVAPIICGVNSGQHMYLDVPSSGITPTDVQLMFNFAAGTATRSWNIKIAMLPCGASYLAPTDCLQYFTAATGRVRSFNWQDVAGALQLNNQNYNICFRTELVSGSRATQMCVSVCTGLTVGDAFSITTVAASAADAGNADTVTFVNSLSAVGTTFTDAAGATTAVCLYDFLLIAGGRDANNVEQDRYCGNALNPVPINTPATAAAAAALVPALANLFVGPAAGGLANSAHITLNIVTAPVRPFKMTYRTDGQETAVPAVVASNTIGAGPDTGNTGFCLDFQER</sequence>
<dbReference type="OrthoDB" id="6479909at2759"/>
<evidence type="ECO:0000313" key="4">
    <source>
        <dbReference type="Proteomes" id="UP000000305"/>
    </source>
</evidence>
<dbReference type="PhylomeDB" id="E9H5N2"/>
<keyword evidence="1" id="KW-0732">Signal</keyword>
<evidence type="ECO:0000259" key="2">
    <source>
        <dbReference type="Pfam" id="PF26080"/>
    </source>
</evidence>
<evidence type="ECO:0000313" key="3">
    <source>
        <dbReference type="EMBL" id="EFX72898.1"/>
    </source>
</evidence>
<protein>
    <recommendedName>
        <fullName evidence="2">CUB domain-containing protein</fullName>
    </recommendedName>
</protein>
<feature type="domain" description="CUB" evidence="2">
    <location>
        <begin position="326"/>
        <end position="548"/>
    </location>
</feature>
<proteinExistence type="predicted"/>
<dbReference type="KEGG" id="dpx:DAPPUDRAFT_325654"/>
<dbReference type="Proteomes" id="UP000000305">
    <property type="component" value="Unassembled WGS sequence"/>
</dbReference>
<dbReference type="PANTHER" id="PTHR33236:SF5">
    <property type="entry name" value="CUB DOMAIN-CONTAINING PROTEIN"/>
    <property type="match status" value="1"/>
</dbReference>
<dbReference type="InParanoid" id="E9H5N2"/>
<dbReference type="AlphaFoldDB" id="E9H5N2"/>
<dbReference type="PANTHER" id="PTHR33236">
    <property type="entry name" value="INTRAFLAGELLAR TRANSPORT PROTEIN 122 FAMILY PROTEIN-RELATED"/>
    <property type="match status" value="1"/>
</dbReference>
<feature type="signal peptide" evidence="1">
    <location>
        <begin position="1"/>
        <end position="21"/>
    </location>
</feature>